<dbReference type="STRING" id="1817756.A2140_06935"/>
<dbReference type="GO" id="GO:0042597">
    <property type="term" value="C:periplasmic space"/>
    <property type="evidence" value="ECO:0007669"/>
    <property type="project" value="UniProtKB-SubCell"/>
</dbReference>
<dbReference type="InterPro" id="IPR015168">
    <property type="entry name" value="SsuA/THI5"/>
</dbReference>
<evidence type="ECO:0000259" key="4">
    <source>
        <dbReference type="Pfam" id="PF09084"/>
    </source>
</evidence>
<dbReference type="Proteomes" id="UP000178379">
    <property type="component" value="Unassembled WGS sequence"/>
</dbReference>
<comment type="subcellular location">
    <subcellularLocation>
        <location evidence="1">Periplasm</location>
    </subcellularLocation>
</comment>
<dbReference type="PANTHER" id="PTHR30024:SF47">
    <property type="entry name" value="TAURINE-BINDING PERIPLASMIC PROTEIN"/>
    <property type="match status" value="1"/>
</dbReference>
<dbReference type="Pfam" id="PF09084">
    <property type="entry name" value="NMT1"/>
    <property type="match status" value="1"/>
</dbReference>
<evidence type="ECO:0000256" key="1">
    <source>
        <dbReference type="ARBA" id="ARBA00004418"/>
    </source>
</evidence>
<dbReference type="SUPFAM" id="SSF53850">
    <property type="entry name" value="Periplasmic binding protein-like II"/>
    <property type="match status" value="1"/>
</dbReference>
<keyword evidence="3" id="KW-0732">Signal</keyword>
<comment type="similarity">
    <text evidence="2">Belongs to the bacterial solute-binding protein SsuA/TauA family.</text>
</comment>
<evidence type="ECO:0000256" key="3">
    <source>
        <dbReference type="ARBA" id="ARBA00022729"/>
    </source>
</evidence>
<dbReference type="EMBL" id="MFSQ01000042">
    <property type="protein sequence ID" value="OGI41027.1"/>
    <property type="molecule type" value="Genomic_DNA"/>
</dbReference>
<organism evidence="5 6">
    <name type="scientific">Candidatus Muproteobacteria bacterium RBG_16_62_13</name>
    <dbReference type="NCBI Taxonomy" id="1817756"/>
    <lineage>
        <taxon>Bacteria</taxon>
        <taxon>Pseudomonadati</taxon>
        <taxon>Pseudomonadota</taxon>
        <taxon>Candidatus Muproteobacteria</taxon>
    </lineage>
</organism>
<protein>
    <recommendedName>
        <fullName evidence="4">SsuA/THI5-like domain-containing protein</fullName>
    </recommendedName>
</protein>
<evidence type="ECO:0000256" key="2">
    <source>
        <dbReference type="ARBA" id="ARBA00010742"/>
    </source>
</evidence>
<name>A0A1F6T7B1_9PROT</name>
<proteinExistence type="inferred from homology"/>
<accession>A0A1F6T7B1</accession>
<dbReference type="Gene3D" id="3.40.190.10">
    <property type="entry name" value="Periplasmic binding protein-like II"/>
    <property type="match status" value="2"/>
</dbReference>
<dbReference type="PANTHER" id="PTHR30024">
    <property type="entry name" value="ALIPHATIC SULFONATES-BINDING PROTEIN-RELATED"/>
    <property type="match status" value="1"/>
</dbReference>
<feature type="domain" description="SsuA/THI5-like" evidence="4">
    <location>
        <begin position="17"/>
        <end position="223"/>
    </location>
</feature>
<evidence type="ECO:0000313" key="6">
    <source>
        <dbReference type="Proteomes" id="UP000178379"/>
    </source>
</evidence>
<reference evidence="5 6" key="1">
    <citation type="journal article" date="2016" name="Nat. Commun.">
        <title>Thousands of microbial genomes shed light on interconnected biogeochemical processes in an aquifer system.</title>
        <authorList>
            <person name="Anantharaman K."/>
            <person name="Brown C.T."/>
            <person name="Hug L.A."/>
            <person name="Sharon I."/>
            <person name="Castelle C.J."/>
            <person name="Probst A.J."/>
            <person name="Thomas B.C."/>
            <person name="Singh A."/>
            <person name="Wilkins M.J."/>
            <person name="Karaoz U."/>
            <person name="Brodie E.L."/>
            <person name="Williams K.H."/>
            <person name="Hubbard S.S."/>
            <person name="Banfield J.F."/>
        </authorList>
    </citation>
    <scope>NUCLEOTIDE SEQUENCE [LARGE SCALE GENOMIC DNA]</scope>
</reference>
<comment type="caution">
    <text evidence="5">The sequence shown here is derived from an EMBL/GenBank/DDBJ whole genome shotgun (WGS) entry which is preliminary data.</text>
</comment>
<gene>
    <name evidence="5" type="ORF">A2140_06935</name>
</gene>
<sequence>MSRIHIRATRHSAFYSPLIMTLAGGYLREEGLDPSYDIVTPTLTVADGIRDGTVQVAQSAPATNFGFIERGEMPPHMYFAQINERDGFFLVGRRPEPDFSWTHLIGKTVVADHFFQPLAMFRYALHRQGIDAGRIKLIDAGDVDAIDRAFRAGQGDYVHLQGPAAQLLEKDGVGHVVAAVGEVIGPVAFSSLCASREWLMTDMARAFLRAYRQARQRVIESPAAEIAALETGFFPAIDREVLTRTIADYQRLGCWAPAVEISRVSYETLLDVFEFNGLIRKRHPYEQAVASLPA</sequence>
<dbReference type="AlphaFoldDB" id="A0A1F6T7B1"/>
<evidence type="ECO:0000313" key="5">
    <source>
        <dbReference type="EMBL" id="OGI41027.1"/>
    </source>
</evidence>